<keyword evidence="2" id="KW-0326">Glycosidase</keyword>
<dbReference type="RefSeq" id="WP_094865660.1">
    <property type="nucleotide sequence ID" value="NZ_NKYE01000021.1"/>
</dbReference>
<reference evidence="5 6" key="1">
    <citation type="submission" date="2017-07" db="EMBL/GenBank/DDBJ databases">
        <title>Amycolatopsis antarcticus sp. nov., isolated from the surface of an Antarcticus brown macroalga.</title>
        <authorList>
            <person name="Wang J."/>
            <person name="Leiva S."/>
            <person name="Huang J."/>
            <person name="Huang Y."/>
        </authorList>
    </citation>
    <scope>NUCLEOTIDE SEQUENCE [LARGE SCALE GENOMIC DNA]</scope>
    <source>
        <strain evidence="5 6">AU-G6</strain>
    </source>
</reference>
<dbReference type="OrthoDB" id="9797882at2"/>
<dbReference type="InParanoid" id="A0A263CZ40"/>
<dbReference type="SUPFAM" id="SSF53590">
    <property type="entry name" value="Nucleoside hydrolase"/>
    <property type="match status" value="1"/>
</dbReference>
<dbReference type="GO" id="GO:0006152">
    <property type="term" value="P:purine nucleoside catabolic process"/>
    <property type="evidence" value="ECO:0007669"/>
    <property type="project" value="TreeGrafter"/>
</dbReference>
<evidence type="ECO:0000256" key="2">
    <source>
        <dbReference type="ARBA" id="ARBA00023295"/>
    </source>
</evidence>
<evidence type="ECO:0000259" key="4">
    <source>
        <dbReference type="Pfam" id="PF01156"/>
    </source>
</evidence>
<dbReference type="GO" id="GO:0005829">
    <property type="term" value="C:cytosol"/>
    <property type="evidence" value="ECO:0007669"/>
    <property type="project" value="TreeGrafter"/>
</dbReference>
<comment type="caution">
    <text evidence="5">The sequence shown here is derived from an EMBL/GenBank/DDBJ whole genome shotgun (WGS) entry which is preliminary data.</text>
</comment>
<keyword evidence="1 5" id="KW-0378">Hydrolase</keyword>
<evidence type="ECO:0000313" key="5">
    <source>
        <dbReference type="EMBL" id="OZM70365.1"/>
    </source>
</evidence>
<dbReference type="Proteomes" id="UP000242444">
    <property type="component" value="Unassembled WGS sequence"/>
</dbReference>
<protein>
    <submittedName>
        <fullName evidence="5">Nucleoside hydrolase</fullName>
    </submittedName>
</protein>
<gene>
    <name evidence="5" type="ORF">CFN78_25950</name>
</gene>
<sequence>MTATAAPTLVDQDGGLDDALALALLVSSPAARLVAVTSVHGNVTAPAAAANAARVLELYEHRHVPIAIGADAPLAKPPHLAHPRDPLRHVIGAPRTNTPCAEAADELILRQARTHAGELDILAIGPLTNIATALRAEPKLPRLVRRLVVMGGAFEHPGNLTVHAEANIGHDPEAAASVLAADFATTVVPLDLTRTVTATRRWLVQLVRTAPSIRMKTTAALLVLAAPRRALRLHDAVAAAVLLDPAIVTATRSSPVRITLEPGPHHGQSRHASGSARPVETIVRAVDGERVRVQLLMALT</sequence>
<evidence type="ECO:0000256" key="3">
    <source>
        <dbReference type="SAM" id="MobiDB-lite"/>
    </source>
</evidence>
<evidence type="ECO:0000256" key="1">
    <source>
        <dbReference type="ARBA" id="ARBA00022801"/>
    </source>
</evidence>
<name>A0A263CZ40_9PSEU</name>
<dbReference type="Gene3D" id="3.90.245.10">
    <property type="entry name" value="Ribonucleoside hydrolase-like"/>
    <property type="match status" value="1"/>
</dbReference>
<dbReference type="EMBL" id="NKYE01000021">
    <property type="protein sequence ID" value="OZM70365.1"/>
    <property type="molecule type" value="Genomic_DNA"/>
</dbReference>
<dbReference type="AlphaFoldDB" id="A0A263CZ40"/>
<proteinExistence type="predicted"/>
<organism evidence="5 6">
    <name type="scientific">Amycolatopsis antarctica</name>
    <dbReference type="NCBI Taxonomy" id="1854586"/>
    <lineage>
        <taxon>Bacteria</taxon>
        <taxon>Bacillati</taxon>
        <taxon>Actinomycetota</taxon>
        <taxon>Actinomycetes</taxon>
        <taxon>Pseudonocardiales</taxon>
        <taxon>Pseudonocardiaceae</taxon>
        <taxon>Amycolatopsis</taxon>
    </lineage>
</organism>
<dbReference type="PANTHER" id="PTHR12304">
    <property type="entry name" value="INOSINE-URIDINE PREFERRING NUCLEOSIDE HYDROLASE"/>
    <property type="match status" value="1"/>
</dbReference>
<feature type="domain" description="Inosine/uridine-preferring nucleoside hydrolase" evidence="4">
    <location>
        <begin position="9"/>
        <end position="291"/>
    </location>
</feature>
<evidence type="ECO:0000313" key="6">
    <source>
        <dbReference type="Proteomes" id="UP000242444"/>
    </source>
</evidence>
<dbReference type="InterPro" id="IPR023186">
    <property type="entry name" value="IUNH"/>
</dbReference>
<dbReference type="FunCoup" id="A0A263CZ40">
    <property type="interactions" value="140"/>
</dbReference>
<feature type="region of interest" description="Disordered" evidence="3">
    <location>
        <begin position="257"/>
        <end position="277"/>
    </location>
</feature>
<keyword evidence="6" id="KW-1185">Reference proteome</keyword>
<dbReference type="PANTHER" id="PTHR12304:SF4">
    <property type="entry name" value="URIDINE NUCLEOSIDASE"/>
    <property type="match status" value="1"/>
</dbReference>
<dbReference type="GO" id="GO:0008477">
    <property type="term" value="F:purine nucleosidase activity"/>
    <property type="evidence" value="ECO:0007669"/>
    <property type="project" value="TreeGrafter"/>
</dbReference>
<dbReference type="InterPro" id="IPR001910">
    <property type="entry name" value="Inosine/uridine_hydrolase_dom"/>
</dbReference>
<dbReference type="InterPro" id="IPR036452">
    <property type="entry name" value="Ribo_hydro-like"/>
</dbReference>
<dbReference type="Pfam" id="PF01156">
    <property type="entry name" value="IU_nuc_hydro"/>
    <property type="match status" value="1"/>
</dbReference>
<accession>A0A263CZ40</accession>